<dbReference type="GO" id="GO:0004175">
    <property type="term" value="F:endopeptidase activity"/>
    <property type="evidence" value="ECO:0007669"/>
    <property type="project" value="UniProtKB-ARBA"/>
</dbReference>
<name>K0DB26_LEUCJ</name>
<keyword evidence="5" id="KW-1185">Reference proteome</keyword>
<evidence type="ECO:0000313" key="4">
    <source>
        <dbReference type="EMBL" id="AFT82063.1"/>
    </source>
</evidence>
<comment type="similarity">
    <text evidence="1">Belongs to the UPF0177 family.</text>
</comment>
<feature type="transmembrane region" description="Helical" evidence="2">
    <location>
        <begin position="20"/>
        <end position="46"/>
    </location>
</feature>
<dbReference type="PATRIC" id="fig|1229758.3.peg.1156"/>
<dbReference type="Pfam" id="PF02517">
    <property type="entry name" value="Rce1-like"/>
    <property type="match status" value="1"/>
</dbReference>
<dbReference type="HOGENOM" id="CLU_105430_0_0_9"/>
<dbReference type="AlphaFoldDB" id="K0DB26"/>
<feature type="transmembrane region" description="Helical" evidence="2">
    <location>
        <begin position="52"/>
        <end position="70"/>
    </location>
</feature>
<keyword evidence="2" id="KW-0472">Membrane</keyword>
<feature type="transmembrane region" description="Helical" evidence="2">
    <location>
        <begin position="168"/>
        <end position="187"/>
    </location>
</feature>
<feature type="transmembrane region" description="Helical" evidence="2">
    <location>
        <begin position="90"/>
        <end position="107"/>
    </location>
</feature>
<evidence type="ECO:0000259" key="3">
    <source>
        <dbReference type="Pfam" id="PF02517"/>
    </source>
</evidence>
<protein>
    <submittedName>
        <fullName evidence="4">Metal-dependent membrane protease</fullName>
    </submittedName>
</protein>
<sequence length="245" mass="27840">MNLLDLIGEPTPKKLGNRILNFIIIVLLLMLAPIFIAVASAVNVIWQQVLSIIVMIIAYSAVGYYAYRLLKKTANQPIFHRIDIRNWRHIWYIIGMFILMMVVQGVINNLRVAITGTSTTENQAAIEALTKHINVAMIGTMIYGVLLAPVVEELIFRGLVINYFFRQSWWWASIILSGFLFAVPHTMNLSTNIADLLAFMIYMSMGMVLAYVYKKTGDIQSNIMIHFLNNLISMIPLLFLALSRI</sequence>
<dbReference type="PANTHER" id="PTHR36435:SF1">
    <property type="entry name" value="CAAX AMINO TERMINAL PROTEASE FAMILY PROTEIN"/>
    <property type="match status" value="1"/>
</dbReference>
<dbReference type="GO" id="GO:0080120">
    <property type="term" value="P:CAAX-box protein maturation"/>
    <property type="evidence" value="ECO:0007669"/>
    <property type="project" value="UniProtKB-ARBA"/>
</dbReference>
<dbReference type="PANTHER" id="PTHR36435">
    <property type="entry name" value="SLR1288 PROTEIN"/>
    <property type="match status" value="1"/>
</dbReference>
<reference evidence="4 5" key="1">
    <citation type="journal article" date="2012" name="J. Bacteriol.">
        <title>Complete genome sequence of Leuconostoc carnosum strain JB16, isolated from Kimchi.</title>
        <authorList>
            <person name="Jung J.Y."/>
            <person name="Lee S.H."/>
            <person name="Jeon C.O."/>
        </authorList>
    </citation>
    <scope>NUCLEOTIDE SEQUENCE [LARGE SCALE GENOMIC DNA]</scope>
    <source>
        <strain evidence="4 5">JB16</strain>
    </source>
</reference>
<dbReference type="InterPro" id="IPR003675">
    <property type="entry name" value="Rce1/LyrA-like_dom"/>
</dbReference>
<dbReference type="eggNOG" id="COG1266">
    <property type="taxonomic scope" value="Bacteria"/>
</dbReference>
<organism evidence="4 5">
    <name type="scientific">Leuconostoc carnosum (strain JB16)</name>
    <dbReference type="NCBI Taxonomy" id="1229758"/>
    <lineage>
        <taxon>Bacteria</taxon>
        <taxon>Bacillati</taxon>
        <taxon>Bacillota</taxon>
        <taxon>Bacilli</taxon>
        <taxon>Lactobacillales</taxon>
        <taxon>Lactobacillaceae</taxon>
        <taxon>Leuconostoc</taxon>
    </lineage>
</organism>
<dbReference type="KEGG" id="lcn:C270_05770"/>
<dbReference type="GO" id="GO:0006508">
    <property type="term" value="P:proteolysis"/>
    <property type="evidence" value="ECO:0007669"/>
    <property type="project" value="UniProtKB-KW"/>
</dbReference>
<keyword evidence="4" id="KW-0378">Hydrolase</keyword>
<feature type="transmembrane region" description="Helical" evidence="2">
    <location>
        <begin position="193"/>
        <end position="213"/>
    </location>
</feature>
<feature type="transmembrane region" description="Helical" evidence="2">
    <location>
        <begin position="225"/>
        <end position="242"/>
    </location>
</feature>
<keyword evidence="4" id="KW-0645">Protease</keyword>
<accession>K0DB26</accession>
<keyword evidence="2" id="KW-1133">Transmembrane helix</keyword>
<dbReference type="InterPro" id="IPR052710">
    <property type="entry name" value="CAAX_protease"/>
</dbReference>
<gene>
    <name evidence="4" type="ordered locus">C270_05770</name>
</gene>
<feature type="domain" description="CAAX prenyl protease 2/Lysostaphin resistance protein A-like" evidence="3">
    <location>
        <begin position="138"/>
        <end position="232"/>
    </location>
</feature>
<feature type="transmembrane region" description="Helical" evidence="2">
    <location>
        <begin position="135"/>
        <end position="156"/>
    </location>
</feature>
<dbReference type="EMBL" id="CP003851">
    <property type="protein sequence ID" value="AFT82063.1"/>
    <property type="molecule type" value="Genomic_DNA"/>
</dbReference>
<proteinExistence type="inferred from homology"/>
<dbReference type="Proteomes" id="UP000006299">
    <property type="component" value="Chromosome"/>
</dbReference>
<keyword evidence="2" id="KW-0812">Transmembrane</keyword>
<dbReference type="STRING" id="1229758.C270_05770"/>
<evidence type="ECO:0000256" key="2">
    <source>
        <dbReference type="SAM" id="Phobius"/>
    </source>
</evidence>
<evidence type="ECO:0000313" key="5">
    <source>
        <dbReference type="Proteomes" id="UP000006299"/>
    </source>
</evidence>
<evidence type="ECO:0000256" key="1">
    <source>
        <dbReference type="ARBA" id="ARBA00009067"/>
    </source>
</evidence>